<dbReference type="Proteomes" id="UP001056120">
    <property type="component" value="Linkage Group LG25"/>
</dbReference>
<comment type="caution">
    <text evidence="1">The sequence shown here is derived from an EMBL/GenBank/DDBJ whole genome shotgun (WGS) entry which is preliminary data.</text>
</comment>
<name>A0ACB9A2B3_9ASTR</name>
<sequence>MKMSSNRNVHVLHSGSLQTAGSSSNIKIVEDMDIAVRAHLHGWKMIFLNDVELIISCGVDVNSQSQFGSWHLSDLVVGHGKQDALRLLLKQR</sequence>
<reference evidence="1 2" key="2">
    <citation type="journal article" date="2022" name="Mol. Ecol. Resour.">
        <title>The genomes of chicory, endive, great burdock and yacon provide insights into Asteraceae paleo-polyploidization history and plant inulin production.</title>
        <authorList>
            <person name="Fan W."/>
            <person name="Wang S."/>
            <person name="Wang H."/>
            <person name="Wang A."/>
            <person name="Jiang F."/>
            <person name="Liu H."/>
            <person name="Zhao H."/>
            <person name="Xu D."/>
            <person name="Zhang Y."/>
        </authorList>
    </citation>
    <scope>NUCLEOTIDE SEQUENCE [LARGE SCALE GENOMIC DNA]</scope>
    <source>
        <strain evidence="2">cv. Yunnan</strain>
        <tissue evidence="1">Leaves</tissue>
    </source>
</reference>
<evidence type="ECO:0000313" key="1">
    <source>
        <dbReference type="EMBL" id="KAI3704008.1"/>
    </source>
</evidence>
<protein>
    <submittedName>
        <fullName evidence="1">Uncharacterized protein</fullName>
    </submittedName>
</protein>
<proteinExistence type="predicted"/>
<organism evidence="1 2">
    <name type="scientific">Smallanthus sonchifolius</name>
    <dbReference type="NCBI Taxonomy" id="185202"/>
    <lineage>
        <taxon>Eukaryota</taxon>
        <taxon>Viridiplantae</taxon>
        <taxon>Streptophyta</taxon>
        <taxon>Embryophyta</taxon>
        <taxon>Tracheophyta</taxon>
        <taxon>Spermatophyta</taxon>
        <taxon>Magnoliopsida</taxon>
        <taxon>eudicotyledons</taxon>
        <taxon>Gunneridae</taxon>
        <taxon>Pentapetalae</taxon>
        <taxon>asterids</taxon>
        <taxon>campanulids</taxon>
        <taxon>Asterales</taxon>
        <taxon>Asteraceae</taxon>
        <taxon>Asteroideae</taxon>
        <taxon>Heliantheae alliance</taxon>
        <taxon>Millerieae</taxon>
        <taxon>Smallanthus</taxon>
    </lineage>
</organism>
<keyword evidence="2" id="KW-1185">Reference proteome</keyword>
<accession>A0ACB9A2B3</accession>
<gene>
    <name evidence="1" type="ORF">L1987_74210</name>
</gene>
<dbReference type="EMBL" id="CM042042">
    <property type="protein sequence ID" value="KAI3704008.1"/>
    <property type="molecule type" value="Genomic_DNA"/>
</dbReference>
<evidence type="ECO:0000313" key="2">
    <source>
        <dbReference type="Proteomes" id="UP001056120"/>
    </source>
</evidence>
<reference evidence="2" key="1">
    <citation type="journal article" date="2022" name="Mol. Ecol. Resour.">
        <title>The genomes of chicory, endive, great burdock and yacon provide insights into Asteraceae palaeo-polyploidization history and plant inulin production.</title>
        <authorList>
            <person name="Fan W."/>
            <person name="Wang S."/>
            <person name="Wang H."/>
            <person name="Wang A."/>
            <person name="Jiang F."/>
            <person name="Liu H."/>
            <person name="Zhao H."/>
            <person name="Xu D."/>
            <person name="Zhang Y."/>
        </authorList>
    </citation>
    <scope>NUCLEOTIDE SEQUENCE [LARGE SCALE GENOMIC DNA]</scope>
    <source>
        <strain evidence="2">cv. Yunnan</strain>
    </source>
</reference>